<organism evidence="2 3">
    <name type="scientific">Thermomonas beijingensis</name>
    <dbReference type="NCBI Taxonomy" id="2872701"/>
    <lineage>
        <taxon>Bacteria</taxon>
        <taxon>Pseudomonadati</taxon>
        <taxon>Pseudomonadota</taxon>
        <taxon>Gammaproteobacteria</taxon>
        <taxon>Lysobacterales</taxon>
        <taxon>Lysobacteraceae</taxon>
        <taxon>Thermomonas</taxon>
    </lineage>
</organism>
<feature type="signal peptide" evidence="1">
    <location>
        <begin position="1"/>
        <end position="29"/>
    </location>
</feature>
<accession>A0ABS7TAP4</accession>
<protein>
    <submittedName>
        <fullName evidence="2">Uncharacterized protein</fullName>
    </submittedName>
</protein>
<keyword evidence="3" id="KW-1185">Reference proteome</keyword>
<dbReference type="Proteomes" id="UP001430290">
    <property type="component" value="Unassembled WGS sequence"/>
</dbReference>
<feature type="chain" id="PRO_5047016798" evidence="1">
    <location>
        <begin position="30"/>
        <end position="292"/>
    </location>
</feature>
<reference evidence="2" key="1">
    <citation type="submission" date="2021-09" db="EMBL/GenBank/DDBJ databases">
        <authorList>
            <person name="Wu T."/>
            <person name="Guo S.Z."/>
        </authorList>
    </citation>
    <scope>NUCLEOTIDE SEQUENCE</scope>
    <source>
        <strain evidence="2">RSS-23</strain>
    </source>
</reference>
<dbReference type="EMBL" id="JAIQDJ010000001">
    <property type="protein sequence ID" value="MBZ4184876.1"/>
    <property type="molecule type" value="Genomic_DNA"/>
</dbReference>
<evidence type="ECO:0000313" key="2">
    <source>
        <dbReference type="EMBL" id="MBZ4184876.1"/>
    </source>
</evidence>
<keyword evidence="1" id="KW-0732">Signal</keyword>
<dbReference type="RefSeq" id="WP_223625705.1">
    <property type="nucleotide sequence ID" value="NZ_JAIQDJ010000001.1"/>
</dbReference>
<comment type="caution">
    <text evidence="2">The sequence shown here is derived from an EMBL/GenBank/DDBJ whole genome shotgun (WGS) entry which is preliminary data.</text>
</comment>
<evidence type="ECO:0000256" key="1">
    <source>
        <dbReference type="SAM" id="SignalP"/>
    </source>
</evidence>
<gene>
    <name evidence="2" type="ORF">K7B09_00875</name>
</gene>
<sequence>MNMKTQMATLTLAVLGGLGAMAMPSASQAGNVGYIPGQTCSGGGDKTSAITAAGHTPVAVGTITPAALANLSALVVETCNAYTANADINNAVNAGMGLVISDWQPGTGTGAQLPGAPAISYTSYGCISQIDFPLGSPAANGPGGALNNGSMDGGNCSAHGSLATASVPNGVQVLTTTDDPGQAVSLMYSHGSGRVIYAPLPWSWYIPGGSGTGNPAQPGIYAFMVNAIALAAGGGPTTTCASSGYSGTQLLWCVKICESGLTGKALDDWIHRWIRQYRQLPYCAAGGNPPPV</sequence>
<proteinExistence type="predicted"/>
<evidence type="ECO:0000313" key="3">
    <source>
        <dbReference type="Proteomes" id="UP001430290"/>
    </source>
</evidence>
<name>A0ABS7TAP4_9GAMM</name>